<gene>
    <name evidence="4" type="ORF">PLXY2_LOCUS15950</name>
    <name evidence="5" type="ORF">PLXY2_LOCUS15991</name>
</gene>
<sequence>MLASISDNTMKQYSVTYKLWWQFCIENNLNTYEAPLSAVIAFLVDLFNKGASYGTINSHRSALSLLLGNNVGSDERIKRLLKGIYRQKPPRPKYSTTWDPKVVLDYVSEWYPNSSLNLTKITKKFTILLALCTSHRVQTFSLIRTSNITRSPTGIKITISDLIKTSAPNKEQPVLFLPYFVDKPSICPAKTLDDYLNVTEGLRPEGIDSLLITHHKPRKKASSQTISRWIKQTLAESGVDVTIFSAHSTRHASSSAAASAGVCIDTIRKTAGWSASSTTFARFYNRPVTDGEGAFARSVFASV</sequence>
<dbReference type="GO" id="GO:0006310">
    <property type="term" value="P:DNA recombination"/>
    <property type="evidence" value="ECO:0007669"/>
    <property type="project" value="UniProtKB-KW"/>
</dbReference>
<keyword evidence="2" id="KW-0233">DNA recombination</keyword>
<dbReference type="InterPro" id="IPR013762">
    <property type="entry name" value="Integrase-like_cat_sf"/>
</dbReference>
<dbReference type="EMBL" id="CAJHNJ030000401">
    <property type="protein sequence ID" value="CAG9137727.1"/>
    <property type="molecule type" value="Genomic_DNA"/>
</dbReference>
<evidence type="ECO:0000313" key="5">
    <source>
        <dbReference type="EMBL" id="CAG9137727.1"/>
    </source>
</evidence>
<evidence type="ECO:0000256" key="1">
    <source>
        <dbReference type="ARBA" id="ARBA00023125"/>
    </source>
</evidence>
<dbReference type="Gene3D" id="1.10.150.130">
    <property type="match status" value="1"/>
</dbReference>
<dbReference type="SUPFAM" id="SSF56349">
    <property type="entry name" value="DNA breaking-rejoining enzymes"/>
    <property type="match status" value="1"/>
</dbReference>
<dbReference type="Gene3D" id="1.10.443.10">
    <property type="entry name" value="Intergrase catalytic core"/>
    <property type="match status" value="1"/>
</dbReference>
<dbReference type="PROSITE" id="PS51898">
    <property type="entry name" value="TYR_RECOMBINASE"/>
    <property type="match status" value="1"/>
</dbReference>
<comment type="caution">
    <text evidence="5">The sequence shown here is derived from an EMBL/GenBank/DDBJ whole genome shotgun (WGS) entry which is preliminary data.</text>
</comment>
<dbReference type="Proteomes" id="UP000653454">
    <property type="component" value="Unassembled WGS sequence"/>
</dbReference>
<protein>
    <submittedName>
        <fullName evidence="5">(diamondback moth) hypothetical protein</fullName>
    </submittedName>
</protein>
<evidence type="ECO:0000313" key="6">
    <source>
        <dbReference type="Proteomes" id="UP000653454"/>
    </source>
</evidence>
<dbReference type="InterPro" id="IPR002104">
    <property type="entry name" value="Integrase_catalytic"/>
</dbReference>
<dbReference type="InterPro" id="IPR010998">
    <property type="entry name" value="Integrase_recombinase_N"/>
</dbReference>
<reference evidence="5" key="1">
    <citation type="submission" date="2020-11" db="EMBL/GenBank/DDBJ databases">
        <authorList>
            <person name="Whiteford S."/>
        </authorList>
    </citation>
    <scope>NUCLEOTIDE SEQUENCE</scope>
</reference>
<dbReference type="EMBL" id="CAJHNJ030000390">
    <property type="protein sequence ID" value="CAG9137697.1"/>
    <property type="molecule type" value="Genomic_DNA"/>
</dbReference>
<dbReference type="PANTHER" id="PTHR35617:SF3">
    <property type="entry name" value="CORE-BINDING (CB) DOMAIN-CONTAINING PROTEIN"/>
    <property type="match status" value="1"/>
</dbReference>
<evidence type="ECO:0000313" key="4">
    <source>
        <dbReference type="EMBL" id="CAG9137697.1"/>
    </source>
</evidence>
<keyword evidence="1" id="KW-0238">DNA-binding</keyword>
<dbReference type="PANTHER" id="PTHR35617">
    <property type="entry name" value="PHAGE_INTEGRASE DOMAIN-CONTAINING PROTEIN"/>
    <property type="match status" value="1"/>
</dbReference>
<evidence type="ECO:0000256" key="2">
    <source>
        <dbReference type="ARBA" id="ARBA00023172"/>
    </source>
</evidence>
<accession>A0A8S4GDB7</accession>
<evidence type="ECO:0000259" key="3">
    <source>
        <dbReference type="PROSITE" id="PS51898"/>
    </source>
</evidence>
<name>A0A8S4GDB7_PLUXY</name>
<feature type="domain" description="Tyr recombinase" evidence="3">
    <location>
        <begin position="90"/>
        <end position="297"/>
    </location>
</feature>
<dbReference type="Pfam" id="PF00589">
    <property type="entry name" value="Phage_integrase"/>
    <property type="match status" value="1"/>
</dbReference>
<dbReference type="AlphaFoldDB" id="A0A8S4GDB7"/>
<organism evidence="5 6">
    <name type="scientific">Plutella xylostella</name>
    <name type="common">Diamondback moth</name>
    <name type="synonym">Plutella maculipennis</name>
    <dbReference type="NCBI Taxonomy" id="51655"/>
    <lineage>
        <taxon>Eukaryota</taxon>
        <taxon>Metazoa</taxon>
        <taxon>Ecdysozoa</taxon>
        <taxon>Arthropoda</taxon>
        <taxon>Hexapoda</taxon>
        <taxon>Insecta</taxon>
        <taxon>Pterygota</taxon>
        <taxon>Neoptera</taxon>
        <taxon>Endopterygota</taxon>
        <taxon>Lepidoptera</taxon>
        <taxon>Glossata</taxon>
        <taxon>Ditrysia</taxon>
        <taxon>Yponomeutoidea</taxon>
        <taxon>Plutellidae</taxon>
        <taxon>Plutella</taxon>
    </lineage>
</organism>
<dbReference type="GO" id="GO:0003677">
    <property type="term" value="F:DNA binding"/>
    <property type="evidence" value="ECO:0007669"/>
    <property type="project" value="UniProtKB-KW"/>
</dbReference>
<keyword evidence="6" id="KW-1185">Reference proteome</keyword>
<dbReference type="GO" id="GO:0015074">
    <property type="term" value="P:DNA integration"/>
    <property type="evidence" value="ECO:0007669"/>
    <property type="project" value="InterPro"/>
</dbReference>
<proteinExistence type="predicted"/>
<dbReference type="InterPro" id="IPR011010">
    <property type="entry name" value="DNA_brk_join_enz"/>
</dbReference>